<keyword evidence="2" id="KW-1185">Reference proteome</keyword>
<accession>A0ACC2X6U6</accession>
<name>A0ACC2X6U6_9TREE</name>
<reference evidence="1" key="1">
    <citation type="submission" date="2023-04" db="EMBL/GenBank/DDBJ databases">
        <title>Draft Genome sequencing of Naganishia species isolated from polar environments using Oxford Nanopore Technology.</title>
        <authorList>
            <person name="Leo P."/>
            <person name="Venkateswaran K."/>
        </authorList>
    </citation>
    <scope>NUCLEOTIDE SEQUENCE</scope>
    <source>
        <strain evidence="1">DBVPG 5303</strain>
    </source>
</reference>
<evidence type="ECO:0000313" key="1">
    <source>
        <dbReference type="EMBL" id="KAJ9118472.1"/>
    </source>
</evidence>
<gene>
    <name evidence="1" type="ORF">QFC24_006120</name>
</gene>
<organism evidence="1 2">
    <name type="scientific">Naganishia onofrii</name>
    <dbReference type="NCBI Taxonomy" id="1851511"/>
    <lineage>
        <taxon>Eukaryota</taxon>
        <taxon>Fungi</taxon>
        <taxon>Dikarya</taxon>
        <taxon>Basidiomycota</taxon>
        <taxon>Agaricomycotina</taxon>
        <taxon>Tremellomycetes</taxon>
        <taxon>Filobasidiales</taxon>
        <taxon>Filobasidiaceae</taxon>
        <taxon>Naganishia</taxon>
    </lineage>
</organism>
<comment type="caution">
    <text evidence="1">The sequence shown here is derived from an EMBL/GenBank/DDBJ whole genome shotgun (WGS) entry which is preliminary data.</text>
</comment>
<dbReference type="Proteomes" id="UP001234202">
    <property type="component" value="Unassembled WGS sequence"/>
</dbReference>
<evidence type="ECO:0000313" key="2">
    <source>
        <dbReference type="Proteomes" id="UP001234202"/>
    </source>
</evidence>
<dbReference type="EMBL" id="JASBWV010000028">
    <property type="protein sequence ID" value="KAJ9118472.1"/>
    <property type="molecule type" value="Genomic_DNA"/>
</dbReference>
<protein>
    <submittedName>
        <fullName evidence="1">Uncharacterized protein</fullName>
    </submittedName>
</protein>
<proteinExistence type="predicted"/>
<sequence length="409" mass="44778">MAPRDAITISRTYEDFASLIDITTSLPRMADEPAYLRPKPPYVRSTINLLAWCVQIQKPAAKTTSSHTPGVIPPPSTRQKECFTPAATDTVKITCFWNWNPHGTWAVGASLPLHLPALLINLVEFVRAGQAEQIPCVAGYGSQISIYGVRYDPVRVLLGVDYAVVPEMKGSTNADVDGRKIEAEGNGKAARERDQKSLVLEMSGAFSWDVQVRYQSKATTVESSPEWTPRLSRSRLGASASSSGMLNLQLAHREPRHENDLIRIHVTVERTSGNPGDVRLNGELMAVPHAARSPLPGTEGLGLGLGPVDHLSPEHIQGAETPQSEFSLDSSLVPDSVGGGGGFKSRSRSTTLRSFSSMDVASHQLPSRVLVRSRRKGRGRSPAQEKSIGSLIKRNYICEYQRVNEREWH</sequence>